<keyword evidence="1" id="KW-0472">Membrane</keyword>
<dbReference type="Proteomes" id="UP000283880">
    <property type="component" value="Unassembled WGS sequence"/>
</dbReference>
<sequence length="236" mass="25331">MMYPMFYFDPSYVLILIGLLLSMAASAKVNSTYARYARVGARCGMTGAEAAKRLLNSQGIYDVTVRRVPGKLTDHYDPRNKTVNLSESVYGSTSIAAIGVAAHECGHAMQDAGGYVPLRVRGALVPVANFGAQISWPLILIGLLFSSGSSSMLITLGILMFSLSVLFQLVTLPVEFNASSRAVNLLDRTGILAGQEVGQTRQVLSAAALTYVAAAAASILQLFRLLYLFGGNRRRD</sequence>
<gene>
    <name evidence="2" type="ORF">DWV29_03375</name>
</gene>
<dbReference type="EMBL" id="QSBM01000001">
    <property type="protein sequence ID" value="RGX33254.1"/>
    <property type="molecule type" value="Genomic_DNA"/>
</dbReference>
<accession>A0A413FLZ5</accession>
<evidence type="ECO:0000313" key="3">
    <source>
        <dbReference type="Proteomes" id="UP000283880"/>
    </source>
</evidence>
<dbReference type="RefSeq" id="WP_117777071.1">
    <property type="nucleotide sequence ID" value="NZ_BAABXR010000001.1"/>
</dbReference>
<keyword evidence="1" id="KW-0812">Transmembrane</keyword>
<dbReference type="Pfam" id="PF04298">
    <property type="entry name" value="Zn_peptidase_2"/>
    <property type="match status" value="1"/>
</dbReference>
<evidence type="ECO:0000256" key="1">
    <source>
        <dbReference type="SAM" id="Phobius"/>
    </source>
</evidence>
<feature type="transmembrane region" description="Helical" evidence="1">
    <location>
        <begin position="208"/>
        <end position="229"/>
    </location>
</feature>
<dbReference type="PANTHER" id="PTHR36434">
    <property type="entry name" value="MEMBRANE PROTEASE YUGP-RELATED"/>
    <property type="match status" value="1"/>
</dbReference>
<protein>
    <submittedName>
        <fullName evidence="2">Peptidase</fullName>
    </submittedName>
</protein>
<evidence type="ECO:0000313" key="2">
    <source>
        <dbReference type="EMBL" id="RGX33254.1"/>
    </source>
</evidence>
<comment type="caution">
    <text evidence="2">The sequence shown here is derived from an EMBL/GenBank/DDBJ whole genome shotgun (WGS) entry which is preliminary data.</text>
</comment>
<dbReference type="InterPro" id="IPR007395">
    <property type="entry name" value="Zn_peptidase_2"/>
</dbReference>
<dbReference type="OrthoDB" id="9784298at2"/>
<keyword evidence="1" id="KW-1133">Transmembrane helix</keyword>
<organism evidence="2 3">
    <name type="scientific">Enterocloster asparagiformis</name>
    <dbReference type="NCBI Taxonomy" id="333367"/>
    <lineage>
        <taxon>Bacteria</taxon>
        <taxon>Bacillati</taxon>
        <taxon>Bacillota</taxon>
        <taxon>Clostridia</taxon>
        <taxon>Lachnospirales</taxon>
        <taxon>Lachnospiraceae</taxon>
        <taxon>Enterocloster</taxon>
    </lineage>
</organism>
<dbReference type="PANTHER" id="PTHR36434:SF1">
    <property type="entry name" value="MEMBRANE PROTEASE YUGP-RELATED"/>
    <property type="match status" value="1"/>
</dbReference>
<dbReference type="AlphaFoldDB" id="A0A413FLZ5"/>
<proteinExistence type="predicted"/>
<name>A0A413FLZ5_9FIRM</name>
<reference evidence="2 3" key="1">
    <citation type="submission" date="2018-08" db="EMBL/GenBank/DDBJ databases">
        <title>A genome reference for cultivated species of the human gut microbiota.</title>
        <authorList>
            <person name="Zou Y."/>
            <person name="Xue W."/>
            <person name="Luo G."/>
        </authorList>
    </citation>
    <scope>NUCLEOTIDE SEQUENCE [LARGE SCALE GENOMIC DNA]</scope>
    <source>
        <strain evidence="2 3">AF04-15</strain>
    </source>
</reference>